<keyword evidence="7 8" id="KW-0998">Cell outer membrane</keyword>
<dbReference type="SUPFAM" id="SSF56935">
    <property type="entry name" value="Porins"/>
    <property type="match status" value="1"/>
</dbReference>
<keyword evidence="4 8" id="KW-0812">Transmembrane</keyword>
<dbReference type="Gene3D" id="2.170.130.10">
    <property type="entry name" value="TonB-dependent receptor, plug domain"/>
    <property type="match status" value="1"/>
</dbReference>
<comment type="subcellular location">
    <subcellularLocation>
        <location evidence="1 8">Cell outer membrane</location>
        <topology evidence="1 8">Multi-pass membrane protein</topology>
    </subcellularLocation>
</comment>
<comment type="similarity">
    <text evidence="8 9">Belongs to the TonB-dependent receptor family.</text>
</comment>
<dbReference type="InterPro" id="IPR012910">
    <property type="entry name" value="Plug_dom"/>
</dbReference>
<evidence type="ECO:0000256" key="8">
    <source>
        <dbReference type="PROSITE-ProRule" id="PRU01360"/>
    </source>
</evidence>
<evidence type="ECO:0000256" key="7">
    <source>
        <dbReference type="ARBA" id="ARBA00023237"/>
    </source>
</evidence>
<keyword evidence="5 9" id="KW-0798">TonB box</keyword>
<protein>
    <submittedName>
        <fullName evidence="13">TonB-dependent receptor plug domain-containing protein</fullName>
    </submittedName>
</protein>
<organism evidence="13 14">
    <name type="scientific">Alteromonas oceani</name>
    <dbReference type="NCBI Taxonomy" id="2071609"/>
    <lineage>
        <taxon>Bacteria</taxon>
        <taxon>Pseudomonadati</taxon>
        <taxon>Pseudomonadota</taxon>
        <taxon>Gammaproteobacteria</taxon>
        <taxon>Alteromonadales</taxon>
        <taxon>Alteromonadaceae</taxon>
        <taxon>Alteromonas/Salinimonas group</taxon>
        <taxon>Alteromonas</taxon>
    </lineage>
</organism>
<evidence type="ECO:0000256" key="6">
    <source>
        <dbReference type="ARBA" id="ARBA00023136"/>
    </source>
</evidence>
<keyword evidence="13" id="KW-0675">Receptor</keyword>
<dbReference type="PROSITE" id="PS52016">
    <property type="entry name" value="TONB_DEPENDENT_REC_3"/>
    <property type="match status" value="1"/>
</dbReference>
<evidence type="ECO:0000256" key="4">
    <source>
        <dbReference type="ARBA" id="ARBA00022692"/>
    </source>
</evidence>
<dbReference type="PANTHER" id="PTHR30069">
    <property type="entry name" value="TONB-DEPENDENT OUTER MEMBRANE RECEPTOR"/>
    <property type="match status" value="1"/>
</dbReference>
<gene>
    <name evidence="13" type="ORF">ACFOEW_10665</name>
</gene>
<evidence type="ECO:0000256" key="5">
    <source>
        <dbReference type="ARBA" id="ARBA00023077"/>
    </source>
</evidence>
<evidence type="ECO:0000259" key="12">
    <source>
        <dbReference type="Pfam" id="PF07715"/>
    </source>
</evidence>
<sequence>MTHPLPVRWRPCQLAIAIGLAFSSLSIPIFASTSTQSDDEAIEHITVEGNIGQSLAAHTAVLSEVDINRKGAASVDTASLLRGIAGVHLNATGGLSSLPAIHGLADDRLRVKVNGMDLISSCPNHMNPPLSYMAPNDVGTLTVYTGLAPVSVGGDSLGGTIIAESLPPEFLTRAGAEFSGEVGGFYRSNNNARGANLKVSYLTGTTLLSYSGNWSKADNYTAADKFKTQTASGRPGHQIALDEVGSSAYETQNHSLRLAWQLNQNNSIDARLNYQDMPQQLYPNQRMDLLDNEQINLNLAWHRETDWGQLTTRFYHEKVDHMMNFGADKQYWYGSNAMMGMPCSPMRFMGDPQGTCAVGMPMYSESDNNGLTIKADYYLAANDVMRIGLELQQYVLDDYWTPSGGGMGPGTFLNINDGQRDRIALYAEREHATSANWLLMYGLRYEKVAMQTDEVEGYANGASAPGMQMMQAAAFNSGSRSSTDHNVDVTLVARYQASEALNMEFGYAHKVRSANLYEKYTWSSWMMAAGMNNLVGDGNGYVGNAALEPEQAHTVSASITWQDTQQNAITITNYYTYIDDYIDAVAAGTQWMPERFNILRYANQSARIYGTDVSGTWHISHGKSGHWQLDGNLSATSAENKDTGSGLYQVIPVQGSLRLSHQLDGWYSSLEWALASSKEKVSDIRNEIQTAGYGLLNLQVSHQWQSFRIDAGVENLLDKFYFNPTGGAYTGQGMTMSLNGIPYGIAVPGMGRAVYAGVQWQF</sequence>
<keyword evidence="10" id="KW-0732">Signal</keyword>
<evidence type="ECO:0000256" key="2">
    <source>
        <dbReference type="ARBA" id="ARBA00022448"/>
    </source>
</evidence>
<dbReference type="InterPro" id="IPR036942">
    <property type="entry name" value="Beta-barrel_TonB_sf"/>
</dbReference>
<dbReference type="EMBL" id="JBHRSX010000021">
    <property type="protein sequence ID" value="MFC3202279.1"/>
    <property type="molecule type" value="Genomic_DNA"/>
</dbReference>
<feature type="domain" description="TonB-dependent receptor-like beta-barrel" evidence="11">
    <location>
        <begin position="248"/>
        <end position="716"/>
    </location>
</feature>
<evidence type="ECO:0000259" key="11">
    <source>
        <dbReference type="Pfam" id="PF00593"/>
    </source>
</evidence>
<dbReference type="InterPro" id="IPR039426">
    <property type="entry name" value="TonB-dep_rcpt-like"/>
</dbReference>
<evidence type="ECO:0000256" key="10">
    <source>
        <dbReference type="SAM" id="SignalP"/>
    </source>
</evidence>
<evidence type="ECO:0000313" key="13">
    <source>
        <dbReference type="EMBL" id="MFC3202279.1"/>
    </source>
</evidence>
<dbReference type="InterPro" id="IPR037066">
    <property type="entry name" value="Plug_dom_sf"/>
</dbReference>
<dbReference type="Pfam" id="PF00593">
    <property type="entry name" value="TonB_dep_Rec_b-barrel"/>
    <property type="match status" value="1"/>
</dbReference>
<dbReference type="Proteomes" id="UP001595477">
    <property type="component" value="Unassembled WGS sequence"/>
</dbReference>
<name>A0ABV7JW04_9ALTE</name>
<feature type="chain" id="PRO_5045926787" evidence="10">
    <location>
        <begin position="32"/>
        <end position="762"/>
    </location>
</feature>
<evidence type="ECO:0000313" key="14">
    <source>
        <dbReference type="Proteomes" id="UP001595477"/>
    </source>
</evidence>
<dbReference type="RefSeq" id="WP_123323248.1">
    <property type="nucleotide sequence ID" value="NZ_JBHRSX010000021.1"/>
</dbReference>
<evidence type="ECO:0000256" key="9">
    <source>
        <dbReference type="RuleBase" id="RU003357"/>
    </source>
</evidence>
<feature type="domain" description="TonB-dependent receptor plug" evidence="12">
    <location>
        <begin position="55"/>
        <end position="160"/>
    </location>
</feature>
<keyword evidence="3 8" id="KW-1134">Transmembrane beta strand</keyword>
<comment type="caution">
    <text evidence="13">The sequence shown here is derived from an EMBL/GenBank/DDBJ whole genome shotgun (WGS) entry which is preliminary data.</text>
</comment>
<feature type="signal peptide" evidence="10">
    <location>
        <begin position="1"/>
        <end position="31"/>
    </location>
</feature>
<dbReference type="InterPro" id="IPR000531">
    <property type="entry name" value="Beta-barrel_TonB"/>
</dbReference>
<evidence type="ECO:0000256" key="3">
    <source>
        <dbReference type="ARBA" id="ARBA00022452"/>
    </source>
</evidence>
<dbReference type="Gene3D" id="2.40.170.20">
    <property type="entry name" value="TonB-dependent receptor, beta-barrel domain"/>
    <property type="match status" value="1"/>
</dbReference>
<keyword evidence="14" id="KW-1185">Reference proteome</keyword>
<accession>A0ABV7JW04</accession>
<evidence type="ECO:0000256" key="1">
    <source>
        <dbReference type="ARBA" id="ARBA00004571"/>
    </source>
</evidence>
<proteinExistence type="inferred from homology"/>
<dbReference type="PANTHER" id="PTHR30069:SF49">
    <property type="entry name" value="OUTER MEMBRANE PROTEIN C"/>
    <property type="match status" value="1"/>
</dbReference>
<reference evidence="14" key="1">
    <citation type="journal article" date="2019" name="Int. J. Syst. Evol. Microbiol.">
        <title>The Global Catalogue of Microorganisms (GCM) 10K type strain sequencing project: providing services to taxonomists for standard genome sequencing and annotation.</title>
        <authorList>
            <consortium name="The Broad Institute Genomics Platform"/>
            <consortium name="The Broad Institute Genome Sequencing Center for Infectious Disease"/>
            <person name="Wu L."/>
            <person name="Ma J."/>
        </authorList>
    </citation>
    <scope>NUCLEOTIDE SEQUENCE [LARGE SCALE GENOMIC DNA]</scope>
    <source>
        <strain evidence="14">KCTC 52449</strain>
    </source>
</reference>
<keyword evidence="6 8" id="KW-0472">Membrane</keyword>
<keyword evidence="2 8" id="KW-0813">Transport</keyword>
<dbReference type="Pfam" id="PF07715">
    <property type="entry name" value="Plug"/>
    <property type="match status" value="1"/>
</dbReference>